<dbReference type="Proteomes" id="UP001191082">
    <property type="component" value="Unassembled WGS sequence"/>
</dbReference>
<organism evidence="1 2">
    <name type="scientific">Arenibacterium halophilum</name>
    <dbReference type="NCBI Taxonomy" id="2583821"/>
    <lineage>
        <taxon>Bacteria</taxon>
        <taxon>Pseudomonadati</taxon>
        <taxon>Pseudomonadota</taxon>
        <taxon>Alphaproteobacteria</taxon>
        <taxon>Rhodobacterales</taxon>
        <taxon>Paracoccaceae</taxon>
        <taxon>Arenibacterium</taxon>
    </lineage>
</organism>
<sequence length="126" mass="13943">MTAEPQVASGRFLTALEVKPILNATKGNWVAVREYAGQDLVYVTHVWAWRCGLAQLKVGINGATPEVWPLPECHTNLPAANSVLPEDGDPYRGFPLRSVQQIEIQLTYDDLSVETGRFNRRGALIP</sequence>
<keyword evidence="2" id="KW-1185">Reference proteome</keyword>
<proteinExistence type="predicted"/>
<gene>
    <name evidence="1" type="ORF">FGK64_11250</name>
</gene>
<name>A0ABY2XCK6_9RHOB</name>
<comment type="caution">
    <text evidence="1">The sequence shown here is derived from an EMBL/GenBank/DDBJ whole genome shotgun (WGS) entry which is preliminary data.</text>
</comment>
<dbReference type="EMBL" id="VCPC01000002">
    <property type="protein sequence ID" value="TMV13750.1"/>
    <property type="molecule type" value="Genomic_DNA"/>
</dbReference>
<reference evidence="1 2" key="1">
    <citation type="submission" date="2019-05" db="EMBL/GenBank/DDBJ databases">
        <title>Marivita sp. nov. isolated from sea sediment.</title>
        <authorList>
            <person name="Kim W."/>
        </authorList>
    </citation>
    <scope>NUCLEOTIDE SEQUENCE [LARGE SCALE GENOMIC DNA]</scope>
    <source>
        <strain evidence="1 2">CAU 1492</strain>
    </source>
</reference>
<accession>A0ABY2XCK6</accession>
<evidence type="ECO:0000313" key="1">
    <source>
        <dbReference type="EMBL" id="TMV13750.1"/>
    </source>
</evidence>
<evidence type="ECO:0000313" key="2">
    <source>
        <dbReference type="Proteomes" id="UP001191082"/>
    </source>
</evidence>
<protein>
    <submittedName>
        <fullName evidence="1">Uncharacterized protein</fullName>
    </submittedName>
</protein>